<accession>A0ABR0KTN7</accession>
<keyword evidence="3 6" id="KW-0256">Endoplasmic reticulum</keyword>
<evidence type="ECO:0000256" key="5">
    <source>
        <dbReference type="ARBA" id="ARBA00023136"/>
    </source>
</evidence>
<name>A0ABR0KTN7_9PEZI</name>
<proteinExistence type="predicted"/>
<dbReference type="Proteomes" id="UP001357485">
    <property type="component" value="Unassembled WGS sequence"/>
</dbReference>
<protein>
    <recommendedName>
        <fullName evidence="6">Reticulon-like protein</fullName>
    </recommendedName>
</protein>
<evidence type="ECO:0000256" key="7">
    <source>
        <dbReference type="SAM" id="MobiDB-lite"/>
    </source>
</evidence>
<comment type="caution">
    <text evidence="9">The sequence shown here is derived from an EMBL/GenBank/DDBJ whole genome shotgun (WGS) entry which is preliminary data.</text>
</comment>
<keyword evidence="10" id="KW-1185">Reference proteome</keyword>
<keyword evidence="4 6" id="KW-1133">Transmembrane helix</keyword>
<gene>
    <name evidence="9" type="ORF">LTR16_001812</name>
</gene>
<sequence>MTSGAPQVELDTGNYPNLDPSAPSNRSNVNGTVQDTKNSVYNNAQSAMDSVANHPVTQNVKDTFNNGPVAQNIKDEAGKTQSEFSNLANARKTPDQKAATGQELTHYHSMFYSLLSWENPRATAVSFLTTILCIFAARYVPVLRYAFKGLYIVLGAAAAAEVAGKAILNRGLVSQMRPKKYYVIPRESLEAMLEDVEQLINFFVIEFQRILFAENVYATIAAFTVTLVSYFLVKFVPKWGLALIGTSVLYLAPLVYLQNRETINAQLRNIGNIVNQQTAQVKDMAAQTSSRAAETVKATAQQYTEKAQEMMGHAKQRAASPSAPNPGNMNPMKDEPEREVHRDDVKNMASSESAPNPGNMNPFKNEPEREVHRDDFKNMAASGSAPNPGNMNPFKNEPEREVHRDDFKNMAAIEMRTSRVLPPRMGGSGTCWPWGGVWERRRRGVGADGGGKKNGRGLARARARAGGLWVQPG</sequence>
<dbReference type="PROSITE" id="PS50845">
    <property type="entry name" value="RETICULON"/>
    <property type="match status" value="1"/>
</dbReference>
<feature type="region of interest" description="Disordered" evidence="7">
    <location>
        <begin position="311"/>
        <end position="340"/>
    </location>
</feature>
<dbReference type="Pfam" id="PF02453">
    <property type="entry name" value="Reticulon"/>
    <property type="match status" value="1"/>
</dbReference>
<organism evidence="9 10">
    <name type="scientific">Cryomyces antarcticus</name>
    <dbReference type="NCBI Taxonomy" id="329879"/>
    <lineage>
        <taxon>Eukaryota</taxon>
        <taxon>Fungi</taxon>
        <taxon>Dikarya</taxon>
        <taxon>Ascomycota</taxon>
        <taxon>Pezizomycotina</taxon>
        <taxon>Dothideomycetes</taxon>
        <taxon>Dothideomycetes incertae sedis</taxon>
        <taxon>Cryomyces</taxon>
    </lineage>
</organism>
<evidence type="ECO:0000313" key="10">
    <source>
        <dbReference type="Proteomes" id="UP001357485"/>
    </source>
</evidence>
<dbReference type="EMBL" id="JAVRRA010024731">
    <property type="protein sequence ID" value="KAK5130012.1"/>
    <property type="molecule type" value="Genomic_DNA"/>
</dbReference>
<keyword evidence="5 6" id="KW-0472">Membrane</keyword>
<dbReference type="InterPro" id="IPR003388">
    <property type="entry name" value="Reticulon"/>
</dbReference>
<feature type="domain" description="Reticulon" evidence="8">
    <location>
        <begin position="111"/>
        <end position="308"/>
    </location>
</feature>
<feature type="compositionally biased region" description="Basic residues" evidence="7">
    <location>
        <begin position="453"/>
        <end position="463"/>
    </location>
</feature>
<evidence type="ECO:0000256" key="1">
    <source>
        <dbReference type="ARBA" id="ARBA00004477"/>
    </source>
</evidence>
<evidence type="ECO:0000256" key="2">
    <source>
        <dbReference type="ARBA" id="ARBA00022692"/>
    </source>
</evidence>
<keyword evidence="2 6" id="KW-0812">Transmembrane</keyword>
<feature type="compositionally biased region" description="Polar residues" evidence="7">
    <location>
        <begin position="22"/>
        <end position="35"/>
    </location>
</feature>
<evidence type="ECO:0000256" key="6">
    <source>
        <dbReference type="RuleBase" id="RU363132"/>
    </source>
</evidence>
<feature type="transmembrane region" description="Helical" evidence="6">
    <location>
        <begin position="239"/>
        <end position="257"/>
    </location>
</feature>
<reference evidence="9 10" key="1">
    <citation type="submission" date="2023-08" db="EMBL/GenBank/DDBJ databases">
        <title>Black Yeasts Isolated from many extreme environments.</title>
        <authorList>
            <person name="Coleine C."/>
            <person name="Stajich J.E."/>
            <person name="Selbmann L."/>
        </authorList>
    </citation>
    <scope>NUCLEOTIDE SEQUENCE [LARGE SCALE GENOMIC DNA]</scope>
    <source>
        <strain evidence="9 10">CCFEE 536</strain>
    </source>
</reference>
<feature type="region of interest" description="Disordered" evidence="7">
    <location>
        <begin position="1"/>
        <end position="35"/>
    </location>
</feature>
<evidence type="ECO:0000256" key="4">
    <source>
        <dbReference type="ARBA" id="ARBA00022989"/>
    </source>
</evidence>
<evidence type="ECO:0000313" key="9">
    <source>
        <dbReference type="EMBL" id="KAK5130012.1"/>
    </source>
</evidence>
<feature type="transmembrane region" description="Helical" evidence="6">
    <location>
        <begin position="216"/>
        <end position="233"/>
    </location>
</feature>
<feature type="region of interest" description="Disordered" evidence="7">
    <location>
        <begin position="443"/>
        <end position="473"/>
    </location>
</feature>
<evidence type="ECO:0000259" key="8">
    <source>
        <dbReference type="PROSITE" id="PS50845"/>
    </source>
</evidence>
<feature type="transmembrane region" description="Helical" evidence="6">
    <location>
        <begin position="122"/>
        <end position="140"/>
    </location>
</feature>
<feature type="transmembrane region" description="Helical" evidence="6">
    <location>
        <begin position="146"/>
        <end position="168"/>
    </location>
</feature>
<evidence type="ECO:0000256" key="3">
    <source>
        <dbReference type="ARBA" id="ARBA00022824"/>
    </source>
</evidence>
<comment type="subcellular location">
    <subcellularLocation>
        <location evidence="1 6">Endoplasmic reticulum membrane</location>
        <topology evidence="1 6">Multi-pass membrane protein</topology>
    </subcellularLocation>
</comment>